<feature type="signal peptide" evidence="3">
    <location>
        <begin position="1"/>
        <end position="34"/>
    </location>
</feature>
<keyword evidence="2" id="KW-0812">Transmembrane</keyword>
<evidence type="ECO:0000256" key="1">
    <source>
        <dbReference type="SAM" id="MobiDB-lite"/>
    </source>
</evidence>
<keyword evidence="2" id="KW-0472">Membrane</keyword>
<evidence type="ECO:0000313" key="5">
    <source>
        <dbReference type="Proteomes" id="UP000651517"/>
    </source>
</evidence>
<feature type="compositionally biased region" description="Polar residues" evidence="1">
    <location>
        <begin position="405"/>
        <end position="420"/>
    </location>
</feature>
<name>A0ABR8WY53_9MICO</name>
<dbReference type="Proteomes" id="UP000651517">
    <property type="component" value="Unassembled WGS sequence"/>
</dbReference>
<evidence type="ECO:0000256" key="3">
    <source>
        <dbReference type="SAM" id="SignalP"/>
    </source>
</evidence>
<evidence type="ECO:0000313" key="4">
    <source>
        <dbReference type="EMBL" id="MBD8021945.1"/>
    </source>
</evidence>
<dbReference type="RefSeq" id="WP_191727469.1">
    <property type="nucleotide sequence ID" value="NZ_JACSPY010000027.1"/>
</dbReference>
<feature type="region of interest" description="Disordered" evidence="1">
    <location>
        <begin position="195"/>
        <end position="247"/>
    </location>
</feature>
<protein>
    <recommendedName>
        <fullName evidence="6">Htaa protein</fullName>
    </recommendedName>
</protein>
<keyword evidence="5" id="KW-1185">Reference proteome</keyword>
<dbReference type="EMBL" id="JACSPY010000027">
    <property type="protein sequence ID" value="MBD8021945.1"/>
    <property type="molecule type" value="Genomic_DNA"/>
</dbReference>
<evidence type="ECO:0000256" key="2">
    <source>
        <dbReference type="SAM" id="Phobius"/>
    </source>
</evidence>
<feature type="region of interest" description="Disordered" evidence="1">
    <location>
        <begin position="395"/>
        <end position="449"/>
    </location>
</feature>
<dbReference type="Gene3D" id="2.60.40.230">
    <property type="entry name" value="Neocarzinostatin-like"/>
    <property type="match status" value="1"/>
</dbReference>
<feature type="transmembrane region" description="Helical" evidence="2">
    <location>
        <begin position="272"/>
        <end position="293"/>
    </location>
</feature>
<keyword evidence="3" id="KW-0732">Signal</keyword>
<gene>
    <name evidence="4" type="ORF">H9634_14285</name>
</gene>
<feature type="compositionally biased region" description="Low complexity" evidence="1">
    <location>
        <begin position="206"/>
        <end position="247"/>
    </location>
</feature>
<keyword evidence="2" id="KW-1133">Transmembrane helix</keyword>
<organism evidence="4 5">
    <name type="scientific">Brevibacterium gallinarum</name>
    <dbReference type="NCBI Taxonomy" id="2762220"/>
    <lineage>
        <taxon>Bacteria</taxon>
        <taxon>Bacillati</taxon>
        <taxon>Actinomycetota</taxon>
        <taxon>Actinomycetes</taxon>
        <taxon>Micrococcales</taxon>
        <taxon>Brevibacteriaceae</taxon>
        <taxon>Brevibacterium</taxon>
    </lineage>
</organism>
<evidence type="ECO:0008006" key="6">
    <source>
        <dbReference type="Google" id="ProtNLM"/>
    </source>
</evidence>
<accession>A0ABR8WY53</accession>
<sequence>MSRSALPTLRMKGPIRSMLAAACALLLTAGLSLAGILPAATPAEAAARVSVSGTPSADGTSTLKLSGSGFQSVKNGFGGIYVLFGVVDGTWQPSKGGKTGKNLRYAYDNESKPEGFQLFVTFPGSTTAYAANGGTLNSDGTWSGTLKIPGAKFTSYDRQRNPVDVDCTREQCGIITIGAHGVTNANNESFTPVNFPAAGGDGGTQGQAAAPAAGKKTEQNPGGKPAAAGPAAAPENSGGNAGPAATAPAAPVVQPLLTPDQVEQFNANGNRIVLILLAGLVVAVSLIALAVGVGSYMAAKSLLLGVSPEALERVRTRRAKRAIAAEHKRNRRIAAYRARQEARTRKRELHAEATAARAVIDSSAEDGPAVDAGHTTAAADAPVAGPMRFFDTISTTAPAAGESPTGGSPLQTGTAGTSEAATLVLDRPEDSPDLSPTAEPEPGRTKGTV</sequence>
<feature type="chain" id="PRO_5045243391" description="Htaa protein" evidence="3">
    <location>
        <begin position="35"/>
        <end position="449"/>
    </location>
</feature>
<reference evidence="4 5" key="1">
    <citation type="submission" date="2020-08" db="EMBL/GenBank/DDBJ databases">
        <title>A Genomic Blueprint of the Chicken Gut Microbiome.</title>
        <authorList>
            <person name="Gilroy R."/>
            <person name="Ravi A."/>
            <person name="Getino M."/>
            <person name="Pursley I."/>
            <person name="Horton D.L."/>
            <person name="Alikhan N.-F."/>
            <person name="Baker D."/>
            <person name="Gharbi K."/>
            <person name="Hall N."/>
            <person name="Watson M."/>
            <person name="Adriaenssens E.M."/>
            <person name="Foster-Nyarko E."/>
            <person name="Jarju S."/>
            <person name="Secka A."/>
            <person name="Antonio M."/>
            <person name="Oren A."/>
            <person name="Chaudhuri R."/>
            <person name="La Ragione R.M."/>
            <person name="Hildebrand F."/>
            <person name="Pallen M.J."/>
        </authorList>
    </citation>
    <scope>NUCLEOTIDE SEQUENCE [LARGE SCALE GENOMIC DNA]</scope>
    <source>
        <strain evidence="4 5">Re57</strain>
    </source>
</reference>
<proteinExistence type="predicted"/>
<comment type="caution">
    <text evidence="4">The sequence shown here is derived from an EMBL/GenBank/DDBJ whole genome shotgun (WGS) entry which is preliminary data.</text>
</comment>